<keyword evidence="2" id="KW-1185">Reference proteome</keyword>
<reference evidence="1 2" key="1">
    <citation type="journal article" date="2019" name="Int. J. Syst. Evol. Microbiol.">
        <title>The Global Catalogue of Microorganisms (GCM) 10K type strain sequencing project: providing services to taxonomists for standard genome sequencing and annotation.</title>
        <authorList>
            <consortium name="The Broad Institute Genomics Platform"/>
            <consortium name="The Broad Institute Genome Sequencing Center for Infectious Disease"/>
            <person name="Wu L."/>
            <person name="Ma J."/>
        </authorList>
    </citation>
    <scope>NUCLEOTIDE SEQUENCE [LARGE SCALE GENOMIC DNA]</scope>
    <source>
        <strain evidence="1 2">CGMCC 1.12543</strain>
    </source>
</reference>
<protein>
    <submittedName>
        <fullName evidence="1">Uncharacterized protein</fullName>
    </submittedName>
</protein>
<proteinExistence type="predicted"/>
<dbReference type="EMBL" id="JBHSQH010000001">
    <property type="protein sequence ID" value="MFC5972081.1"/>
    <property type="molecule type" value="Genomic_DNA"/>
</dbReference>
<evidence type="ECO:0000313" key="1">
    <source>
        <dbReference type="EMBL" id="MFC5972081.1"/>
    </source>
</evidence>
<organism evidence="1 2">
    <name type="scientific">Halomarina salina</name>
    <dbReference type="NCBI Taxonomy" id="1872699"/>
    <lineage>
        <taxon>Archaea</taxon>
        <taxon>Methanobacteriati</taxon>
        <taxon>Methanobacteriota</taxon>
        <taxon>Stenosarchaea group</taxon>
        <taxon>Halobacteria</taxon>
        <taxon>Halobacteriales</taxon>
        <taxon>Natronomonadaceae</taxon>
        <taxon>Halomarina</taxon>
    </lineage>
</organism>
<dbReference type="RefSeq" id="WP_247415080.1">
    <property type="nucleotide sequence ID" value="NZ_JALLGW010000001.1"/>
</dbReference>
<accession>A0ABD5RNF8</accession>
<name>A0ABD5RNF8_9EURY</name>
<gene>
    <name evidence="1" type="ORF">ACFPYI_12145</name>
</gene>
<comment type="caution">
    <text evidence="1">The sequence shown here is derived from an EMBL/GenBank/DDBJ whole genome shotgun (WGS) entry which is preliminary data.</text>
</comment>
<dbReference type="AlphaFoldDB" id="A0ABD5RNF8"/>
<sequence>MPSEDSQPAETFDSWSVHPAIEIEPTTDSLSHPAIARCFSRCHGVLEDSSIDWRLMVHEGECLYHVAAEEDTLDRVEPILREALSQYALTRTDGVEPVPLNQDSLVGVEYEGHGARSSDWQTGLRPLVNEDDHSDAQTALTSAVDALANIDATVVYQTLVTAKSDWTAVADARCWDLEENRDTRGQRFGDFLFGVTGEQITERETEPTHLERIDRIRAAETRHTFDVATRAVACGPQATDALDALSGALSSASGEFYRLVPKPADEPTSLVAAMVSHSIPRLSWWPRFLRVLRRVRLFVVQGDVLAMDNIECTLSLVNCLRCSVQVSPGHGEKAARLVQFHVVSAIPAPWERSFHDDVHASPRWADLCIGVQAVDDGPRPRLDRFGCWNPTVVQVDADERVVVGEDEAKTEIFSTGCCEGIVERTPGRRISRRGEPPCLWVEWNLRRSTVALLLTPADPLVSLAQSNRDVGRSRRPWYHRNRRRVSPHYSADFAVQYKTLSDSTPGDIGGDELQYRHPRYNQSTHRIHRSECLNQQASIQIPLLNCP</sequence>
<evidence type="ECO:0000313" key="2">
    <source>
        <dbReference type="Proteomes" id="UP001596099"/>
    </source>
</evidence>
<dbReference type="Proteomes" id="UP001596099">
    <property type="component" value="Unassembled WGS sequence"/>
</dbReference>